<evidence type="ECO:0000313" key="4">
    <source>
        <dbReference type="Proteomes" id="UP001193734"/>
    </source>
</evidence>
<dbReference type="SUPFAM" id="SSF56925">
    <property type="entry name" value="OMPA-like"/>
    <property type="match status" value="1"/>
</dbReference>
<name>A0ABX2AV56_9BACT</name>
<dbReference type="InterPro" id="IPR011250">
    <property type="entry name" value="OMP/PagP_B-barrel"/>
</dbReference>
<feature type="chain" id="PRO_5046482810" evidence="1">
    <location>
        <begin position="20"/>
        <end position="230"/>
    </location>
</feature>
<keyword evidence="4" id="KW-1185">Reference proteome</keyword>
<evidence type="ECO:0000256" key="1">
    <source>
        <dbReference type="SAM" id="SignalP"/>
    </source>
</evidence>
<proteinExistence type="predicted"/>
<sequence length="230" mass="25107">MRKVLTAISIMLTTIAAQAQTDPEYRAEIGAGAAMTAYVGDFNGNITKNMQPMGVLLGRYRFNPRMGLAMNIGYGKLKGTSEGLATWYPGISEDGAATVEFNNSLIDAGLRFEYNFWPYGTGREYRGAKRLVPYIALGLGATYVNGGGNSVFTANVPMGAGIKYKMGNRLNLGVEWAMHFSMNDKLDGVADPYGIKSNGMFKNTDCYSVLRLSVTYDIMAKCKTCNNDRD</sequence>
<accession>A0ABX2AV56</accession>
<dbReference type="Pfam" id="PF19573">
    <property type="entry name" value="DUF6089"/>
    <property type="match status" value="1"/>
</dbReference>
<evidence type="ECO:0000259" key="2">
    <source>
        <dbReference type="Pfam" id="PF19573"/>
    </source>
</evidence>
<dbReference type="Proteomes" id="UP001193734">
    <property type="component" value="Unassembled WGS sequence"/>
</dbReference>
<feature type="domain" description="DUF6089" evidence="2">
    <location>
        <begin position="3"/>
        <end position="225"/>
    </location>
</feature>
<keyword evidence="1" id="KW-0732">Signal</keyword>
<reference evidence="3 4" key="1">
    <citation type="submission" date="2020-05" db="EMBL/GenBank/DDBJ databases">
        <title>Distinct polysaccharide utilization as determinants for interspecies competition between intestinal Prevotella spp.</title>
        <authorList>
            <person name="Galvez E.J.C."/>
            <person name="Iljazovic A."/>
            <person name="Strowig T."/>
        </authorList>
    </citation>
    <scope>NUCLEOTIDE SEQUENCE [LARGE SCALE GENOMIC DNA]</scope>
    <source>
        <strain evidence="3 4">PROD</strain>
    </source>
</reference>
<gene>
    <name evidence="3" type="ORF">HPS55_07825</name>
</gene>
<comment type="caution">
    <text evidence="3">The sequence shown here is derived from an EMBL/GenBank/DDBJ whole genome shotgun (WGS) entry which is preliminary data.</text>
</comment>
<dbReference type="EMBL" id="JABKKE010000011">
    <property type="protein sequence ID" value="NPE14235.1"/>
    <property type="molecule type" value="Genomic_DNA"/>
</dbReference>
<organism evidence="3 4">
    <name type="scientific">Xylanibacter rodentium</name>
    <dbReference type="NCBI Taxonomy" id="2736289"/>
    <lineage>
        <taxon>Bacteria</taxon>
        <taxon>Pseudomonadati</taxon>
        <taxon>Bacteroidota</taxon>
        <taxon>Bacteroidia</taxon>
        <taxon>Bacteroidales</taxon>
        <taxon>Prevotellaceae</taxon>
        <taxon>Xylanibacter</taxon>
    </lineage>
</organism>
<dbReference type="Gene3D" id="2.40.160.20">
    <property type="match status" value="1"/>
</dbReference>
<dbReference type="RefSeq" id="WP_172177482.1">
    <property type="nucleotide sequence ID" value="NZ_CASGIA010000018.1"/>
</dbReference>
<feature type="signal peptide" evidence="1">
    <location>
        <begin position="1"/>
        <end position="19"/>
    </location>
</feature>
<dbReference type="GeneID" id="82157674"/>
<evidence type="ECO:0000313" key="3">
    <source>
        <dbReference type="EMBL" id="NPE14235.1"/>
    </source>
</evidence>
<protein>
    <submittedName>
        <fullName evidence="3">Outer membrane beta-barrel protein</fullName>
    </submittedName>
</protein>
<dbReference type="InterPro" id="IPR045743">
    <property type="entry name" value="DUF6089"/>
</dbReference>